<proteinExistence type="predicted"/>
<evidence type="ECO:0000259" key="1">
    <source>
        <dbReference type="PROSITE" id="PS51819"/>
    </source>
</evidence>
<evidence type="ECO:0000313" key="3">
    <source>
        <dbReference type="Proteomes" id="UP000625551"/>
    </source>
</evidence>
<sequence>MEIKQIKETCLYVTDLERTRQFYQDKLGLHVIGEVEGRHIFFRAGRSVLLCFIAEMSEKGGTLPPHFGSGQLHLAFEVSRAEYDGWKKRIEEAGIAIEQEYDWGRDFLSFYFRDPDKHLLEIVMEGMWEK</sequence>
<keyword evidence="3" id="KW-1185">Reference proteome</keyword>
<comment type="caution">
    <text evidence="2">The sequence shown here is derived from an EMBL/GenBank/DDBJ whole genome shotgun (WGS) entry which is preliminary data.</text>
</comment>
<dbReference type="InterPro" id="IPR037523">
    <property type="entry name" value="VOC_core"/>
</dbReference>
<dbReference type="PANTHER" id="PTHR21366">
    <property type="entry name" value="GLYOXALASE FAMILY PROTEIN"/>
    <property type="match status" value="1"/>
</dbReference>
<organism evidence="2 3">
    <name type="scientific">Pontibacter aquaedesilientis</name>
    <dbReference type="NCBI Taxonomy" id="2766980"/>
    <lineage>
        <taxon>Bacteria</taxon>
        <taxon>Pseudomonadati</taxon>
        <taxon>Bacteroidota</taxon>
        <taxon>Cytophagia</taxon>
        <taxon>Cytophagales</taxon>
        <taxon>Hymenobacteraceae</taxon>
        <taxon>Pontibacter</taxon>
    </lineage>
</organism>
<name>A0ABR7XJ11_9BACT</name>
<dbReference type="InterPro" id="IPR050383">
    <property type="entry name" value="GlyoxalaseI/FosfomycinResist"/>
</dbReference>
<dbReference type="Gene3D" id="3.10.180.10">
    <property type="entry name" value="2,3-Dihydroxybiphenyl 1,2-Dioxygenase, domain 1"/>
    <property type="match status" value="1"/>
</dbReference>
<dbReference type="Pfam" id="PF00903">
    <property type="entry name" value="Glyoxalase"/>
    <property type="match status" value="1"/>
</dbReference>
<reference evidence="2 3" key="1">
    <citation type="submission" date="2020-09" db="EMBL/GenBank/DDBJ databases">
        <title>Genome sequencing and assembly of Pontibacter sp.</title>
        <authorList>
            <person name="Chhetri G."/>
        </authorList>
    </citation>
    <scope>NUCLEOTIDE SEQUENCE [LARGE SCALE GENOMIC DNA]</scope>
    <source>
        <strain evidence="2 3">JH31</strain>
    </source>
</reference>
<dbReference type="EMBL" id="JACXAJ010000005">
    <property type="protein sequence ID" value="MBD1397921.1"/>
    <property type="molecule type" value="Genomic_DNA"/>
</dbReference>
<dbReference type="PANTHER" id="PTHR21366:SF22">
    <property type="entry name" value="VOC DOMAIN-CONTAINING PROTEIN"/>
    <property type="match status" value="1"/>
</dbReference>
<accession>A0ABR7XJ11</accession>
<dbReference type="RefSeq" id="WP_191184073.1">
    <property type="nucleotide sequence ID" value="NZ_JACXAJ010000005.1"/>
</dbReference>
<feature type="domain" description="VOC" evidence="1">
    <location>
        <begin position="5"/>
        <end position="125"/>
    </location>
</feature>
<dbReference type="Proteomes" id="UP000625551">
    <property type="component" value="Unassembled WGS sequence"/>
</dbReference>
<protein>
    <submittedName>
        <fullName evidence="2">VOC family protein</fullName>
    </submittedName>
</protein>
<dbReference type="InterPro" id="IPR029068">
    <property type="entry name" value="Glyas_Bleomycin-R_OHBP_Dase"/>
</dbReference>
<evidence type="ECO:0000313" key="2">
    <source>
        <dbReference type="EMBL" id="MBD1397921.1"/>
    </source>
</evidence>
<gene>
    <name evidence="2" type="ORF">H9Q13_12155</name>
</gene>
<dbReference type="SUPFAM" id="SSF54593">
    <property type="entry name" value="Glyoxalase/Bleomycin resistance protein/Dihydroxybiphenyl dioxygenase"/>
    <property type="match status" value="1"/>
</dbReference>
<dbReference type="InterPro" id="IPR004360">
    <property type="entry name" value="Glyas_Fos-R_dOase_dom"/>
</dbReference>
<dbReference type="PROSITE" id="PS51819">
    <property type="entry name" value="VOC"/>
    <property type="match status" value="1"/>
</dbReference>